<keyword evidence="3" id="KW-1185">Reference proteome</keyword>
<dbReference type="SUPFAM" id="SSF55021">
    <property type="entry name" value="ACT-like"/>
    <property type="match status" value="2"/>
</dbReference>
<gene>
    <name evidence="2" type="ORF">PDESU_06246</name>
</gene>
<dbReference type="AlphaFoldDB" id="A0A6C2UC56"/>
<dbReference type="Pfam" id="PF19571">
    <property type="entry name" value="ACT_8"/>
    <property type="match status" value="1"/>
</dbReference>
<proteinExistence type="predicted"/>
<dbReference type="PANTHER" id="PTHR40099:SF1">
    <property type="entry name" value="ACETOLACTATE SYNTHASE, SMALL SUBUNIT"/>
    <property type="match status" value="1"/>
</dbReference>
<sequence>MITARQCKEVSVRVLNDIGILAQLTKIVADKGVNIRAAAAWVEDENKGVVRLVTDDNLRAIDALRAHSYAPEEIDSIEVPMQHSPGMLASICTKIGNGGINIKYLYASAPVSDEICLAVLSTSNNERALVLLNE</sequence>
<organism evidence="2 3">
    <name type="scientific">Pontiella desulfatans</name>
    <dbReference type="NCBI Taxonomy" id="2750659"/>
    <lineage>
        <taxon>Bacteria</taxon>
        <taxon>Pseudomonadati</taxon>
        <taxon>Kiritimatiellota</taxon>
        <taxon>Kiritimatiellia</taxon>
        <taxon>Kiritimatiellales</taxon>
        <taxon>Pontiellaceae</taxon>
        <taxon>Pontiella</taxon>
    </lineage>
</organism>
<accession>A0A6C2UC56</accession>
<evidence type="ECO:0000313" key="3">
    <source>
        <dbReference type="Proteomes" id="UP000366872"/>
    </source>
</evidence>
<evidence type="ECO:0000313" key="2">
    <source>
        <dbReference type="EMBL" id="VGO17645.1"/>
    </source>
</evidence>
<evidence type="ECO:0000259" key="1">
    <source>
        <dbReference type="Pfam" id="PF19571"/>
    </source>
</evidence>
<reference evidence="2 3" key="1">
    <citation type="submission" date="2019-04" db="EMBL/GenBank/DDBJ databases">
        <authorList>
            <person name="Van Vliet M D."/>
        </authorList>
    </citation>
    <scope>NUCLEOTIDE SEQUENCE [LARGE SCALE GENOMIC DNA]</scope>
    <source>
        <strain evidence="2 3">F1</strain>
    </source>
</reference>
<dbReference type="Gene3D" id="3.30.2130.10">
    <property type="entry name" value="VC0802-like"/>
    <property type="match status" value="1"/>
</dbReference>
<name>A0A6C2UC56_PONDE</name>
<dbReference type="RefSeq" id="WP_136083133.1">
    <property type="nucleotide sequence ID" value="NZ_CAAHFG010000005.1"/>
</dbReference>
<dbReference type="InterPro" id="IPR045739">
    <property type="entry name" value="ACT_dom_pair"/>
</dbReference>
<dbReference type="Proteomes" id="UP000366872">
    <property type="component" value="Unassembled WGS sequence"/>
</dbReference>
<feature type="domain" description="ACT" evidence="1">
    <location>
        <begin position="8"/>
        <end position="128"/>
    </location>
</feature>
<dbReference type="EMBL" id="CAAHFG010000005">
    <property type="protein sequence ID" value="VGO17645.1"/>
    <property type="molecule type" value="Genomic_DNA"/>
</dbReference>
<dbReference type="InterPro" id="IPR045865">
    <property type="entry name" value="ACT-like_dom_sf"/>
</dbReference>
<protein>
    <recommendedName>
        <fullName evidence="1">ACT domain-containing protein</fullName>
    </recommendedName>
</protein>
<dbReference type="PANTHER" id="PTHR40099">
    <property type="entry name" value="ACETOLACTATE SYNTHASE, SMALL SUBUNIT"/>
    <property type="match status" value="1"/>
</dbReference>